<dbReference type="SMART" id="SM00829">
    <property type="entry name" value="PKS_ER"/>
    <property type="match status" value="1"/>
</dbReference>
<evidence type="ECO:0000313" key="13">
    <source>
        <dbReference type="Proteomes" id="UP001244011"/>
    </source>
</evidence>
<name>A0AAJ0C4V6_9PEZI</name>
<dbReference type="EMBL" id="MU839001">
    <property type="protein sequence ID" value="KAK1770199.1"/>
    <property type="molecule type" value="Genomic_DNA"/>
</dbReference>
<evidence type="ECO:0000259" key="11">
    <source>
        <dbReference type="SMART" id="SM00829"/>
    </source>
</evidence>
<evidence type="ECO:0000313" key="12">
    <source>
        <dbReference type="EMBL" id="KAK1770199.1"/>
    </source>
</evidence>
<dbReference type="EC" id="1.1.1.9" evidence="8"/>
<evidence type="ECO:0000256" key="5">
    <source>
        <dbReference type="ARBA" id="ARBA00023002"/>
    </source>
</evidence>
<dbReference type="AlphaFoldDB" id="A0AAJ0C4V6"/>
<dbReference type="PANTHER" id="PTHR43161:SF9">
    <property type="entry name" value="SORBITOL DEHYDROGENASE"/>
    <property type="match status" value="1"/>
</dbReference>
<dbReference type="InterPro" id="IPR036291">
    <property type="entry name" value="NAD(P)-bd_dom_sf"/>
</dbReference>
<dbReference type="GO" id="GO:0006062">
    <property type="term" value="P:sorbitol catabolic process"/>
    <property type="evidence" value="ECO:0007669"/>
    <property type="project" value="TreeGrafter"/>
</dbReference>
<dbReference type="Gene3D" id="3.90.180.10">
    <property type="entry name" value="Medium-chain alcohol dehydrogenases, catalytic domain"/>
    <property type="match status" value="1"/>
</dbReference>
<dbReference type="InterPro" id="IPR013154">
    <property type="entry name" value="ADH-like_N"/>
</dbReference>
<dbReference type="InterPro" id="IPR013149">
    <property type="entry name" value="ADH-like_C"/>
</dbReference>
<dbReference type="Gene3D" id="3.40.50.720">
    <property type="entry name" value="NAD(P)-binding Rossmann-like Domain"/>
    <property type="match status" value="1"/>
</dbReference>
<evidence type="ECO:0000256" key="4">
    <source>
        <dbReference type="ARBA" id="ARBA00022833"/>
    </source>
</evidence>
<dbReference type="Pfam" id="PF00107">
    <property type="entry name" value="ADH_zinc_N"/>
    <property type="match status" value="1"/>
</dbReference>
<evidence type="ECO:0000256" key="9">
    <source>
        <dbReference type="ARBA" id="ARBA00030139"/>
    </source>
</evidence>
<sequence length="364" mass="38581">MSAALPKSNRAVVWTGVRRLEIQQRPIVEPGEGEVLVEIVATGICGSDCHNWESASVSRQLVLGHESSGVIIQVGRNVTDRAVGQRVAVEPGFACMECEFCLRGNPNTCANLRYCGLDPTDGTLCQYFTCRASMTVPIPDSVSWEEAGAIQPLAIAVQLGRRAALNAHQTLAIFGCGPLGLLVLAVARAYGVEKVVMFDVEESRAKFAKEYGADAAIVTPAAPPASVSGDTNATFSFAQEYAARIIAEHDVGNGFDVAVEASGAEICAQMAVCVLKAGGTCIQAGLGKPLTAVPLFLLTAKELTIKGTVRFTPGCFADAISLLSRKLVDLKPLITSTYPLTEAAKAFEAQHARKDIKIVIMNQK</sequence>
<keyword evidence="13" id="KW-1185">Reference proteome</keyword>
<keyword evidence="3 10" id="KW-0479">Metal-binding</keyword>
<accession>A0AAJ0C4V6</accession>
<comment type="cofactor">
    <cofactor evidence="1 10">
        <name>Zn(2+)</name>
        <dbReference type="ChEBI" id="CHEBI:29105"/>
    </cofactor>
</comment>
<dbReference type="InterPro" id="IPR011032">
    <property type="entry name" value="GroES-like_sf"/>
</dbReference>
<dbReference type="InterPro" id="IPR002328">
    <property type="entry name" value="ADH_Zn_CS"/>
</dbReference>
<dbReference type="SUPFAM" id="SSF51735">
    <property type="entry name" value="NAD(P)-binding Rossmann-fold domains"/>
    <property type="match status" value="1"/>
</dbReference>
<comment type="similarity">
    <text evidence="2 10">Belongs to the zinc-containing alcohol dehydrogenase family.</text>
</comment>
<evidence type="ECO:0000256" key="1">
    <source>
        <dbReference type="ARBA" id="ARBA00001947"/>
    </source>
</evidence>
<comment type="pathway">
    <text evidence="7">Carbohydrate degradation; L-arabinose degradation via L-arabinitol; D-xylulose 5-phosphate from L-arabinose (fungal route): step 4/5.</text>
</comment>
<comment type="function">
    <text evidence="6">Xylitol dehydrogenase which catalyzes the conversion of xylitol to D-xylulose. Xylose is a major component of hemicelluloses such as xylan. Most fungi utilize D-xylose via three enzymatic reactions, xylose reductase (XR), xylitol dehydrogenase (XDH), and xylulokinase, to form xylulose 5-phosphate, which enters pentose phosphate pathway.</text>
</comment>
<dbReference type="RefSeq" id="XP_060286412.1">
    <property type="nucleotide sequence ID" value="XM_060427226.1"/>
</dbReference>
<dbReference type="PROSITE" id="PS00059">
    <property type="entry name" value="ADH_ZINC"/>
    <property type="match status" value="1"/>
</dbReference>
<dbReference type="SUPFAM" id="SSF50129">
    <property type="entry name" value="GroES-like"/>
    <property type="match status" value="1"/>
</dbReference>
<evidence type="ECO:0000256" key="6">
    <source>
        <dbReference type="ARBA" id="ARBA00024843"/>
    </source>
</evidence>
<dbReference type="GeneID" id="85310413"/>
<dbReference type="GO" id="GO:0003939">
    <property type="term" value="F:L-iditol 2-dehydrogenase (NAD+) activity"/>
    <property type="evidence" value="ECO:0007669"/>
    <property type="project" value="TreeGrafter"/>
</dbReference>
<feature type="domain" description="Enoyl reductase (ER)" evidence="11">
    <location>
        <begin position="16"/>
        <end position="360"/>
    </location>
</feature>
<evidence type="ECO:0000256" key="3">
    <source>
        <dbReference type="ARBA" id="ARBA00022723"/>
    </source>
</evidence>
<dbReference type="Pfam" id="PF08240">
    <property type="entry name" value="ADH_N"/>
    <property type="match status" value="1"/>
</dbReference>
<dbReference type="GO" id="GO:0046526">
    <property type="term" value="F:D-xylulose reductase activity"/>
    <property type="evidence" value="ECO:0007669"/>
    <property type="project" value="UniProtKB-EC"/>
</dbReference>
<protein>
    <recommendedName>
        <fullName evidence="8">D-xylulose reductase</fullName>
        <ecNumber evidence="8">1.1.1.9</ecNumber>
    </recommendedName>
    <alternativeName>
        <fullName evidence="9">Xylitol dehydrogenase A</fullName>
    </alternativeName>
</protein>
<keyword evidence="4 10" id="KW-0862">Zinc</keyword>
<evidence type="ECO:0000256" key="7">
    <source>
        <dbReference type="ARBA" id="ARBA00025713"/>
    </source>
</evidence>
<reference evidence="12" key="1">
    <citation type="submission" date="2023-06" db="EMBL/GenBank/DDBJ databases">
        <title>Genome-scale phylogeny and comparative genomics of the fungal order Sordariales.</title>
        <authorList>
            <consortium name="Lawrence Berkeley National Laboratory"/>
            <person name="Hensen N."/>
            <person name="Bonometti L."/>
            <person name="Westerberg I."/>
            <person name="Brannstrom I.O."/>
            <person name="Guillou S."/>
            <person name="Cros-Aarteil S."/>
            <person name="Calhoun S."/>
            <person name="Haridas S."/>
            <person name="Kuo A."/>
            <person name="Mondo S."/>
            <person name="Pangilinan J."/>
            <person name="Riley R."/>
            <person name="Labutti K."/>
            <person name="Andreopoulos B."/>
            <person name="Lipzen A."/>
            <person name="Chen C."/>
            <person name="Yanf M."/>
            <person name="Daum C."/>
            <person name="Ng V."/>
            <person name="Clum A."/>
            <person name="Steindorff A."/>
            <person name="Ohm R."/>
            <person name="Martin F."/>
            <person name="Silar P."/>
            <person name="Natvig D."/>
            <person name="Lalanne C."/>
            <person name="Gautier V."/>
            <person name="Ament-Velasquez S.L."/>
            <person name="Kruys A."/>
            <person name="Hutchinson M.I."/>
            <person name="Powell A.J."/>
            <person name="Barry K."/>
            <person name="Miller A.N."/>
            <person name="Grigoriev I.V."/>
            <person name="Debuchy R."/>
            <person name="Gladieux P."/>
            <person name="Thoren M.H."/>
            <person name="Johannesson H."/>
        </authorList>
    </citation>
    <scope>NUCLEOTIDE SEQUENCE</scope>
    <source>
        <strain evidence="12">8032-3</strain>
    </source>
</reference>
<keyword evidence="5" id="KW-0560">Oxidoreductase</keyword>
<gene>
    <name evidence="12" type="ORF">QBC33DRAFT_530392</name>
</gene>
<organism evidence="12 13">
    <name type="scientific">Phialemonium atrogriseum</name>
    <dbReference type="NCBI Taxonomy" id="1093897"/>
    <lineage>
        <taxon>Eukaryota</taxon>
        <taxon>Fungi</taxon>
        <taxon>Dikarya</taxon>
        <taxon>Ascomycota</taxon>
        <taxon>Pezizomycotina</taxon>
        <taxon>Sordariomycetes</taxon>
        <taxon>Sordariomycetidae</taxon>
        <taxon>Cephalothecales</taxon>
        <taxon>Cephalothecaceae</taxon>
        <taxon>Phialemonium</taxon>
    </lineage>
</organism>
<evidence type="ECO:0000256" key="2">
    <source>
        <dbReference type="ARBA" id="ARBA00008072"/>
    </source>
</evidence>
<dbReference type="PANTHER" id="PTHR43161">
    <property type="entry name" value="SORBITOL DEHYDROGENASE"/>
    <property type="match status" value="1"/>
</dbReference>
<proteinExistence type="inferred from homology"/>
<evidence type="ECO:0000256" key="8">
    <source>
        <dbReference type="ARBA" id="ARBA00026119"/>
    </source>
</evidence>
<comment type="caution">
    <text evidence="12">The sequence shown here is derived from an EMBL/GenBank/DDBJ whole genome shotgun (WGS) entry which is preliminary data.</text>
</comment>
<dbReference type="GO" id="GO:0008270">
    <property type="term" value="F:zinc ion binding"/>
    <property type="evidence" value="ECO:0007669"/>
    <property type="project" value="InterPro"/>
</dbReference>
<evidence type="ECO:0000256" key="10">
    <source>
        <dbReference type="RuleBase" id="RU361277"/>
    </source>
</evidence>
<dbReference type="Proteomes" id="UP001244011">
    <property type="component" value="Unassembled WGS sequence"/>
</dbReference>
<dbReference type="InterPro" id="IPR020843">
    <property type="entry name" value="ER"/>
</dbReference>